<protein>
    <recommendedName>
        <fullName evidence="5">RING-type domain-containing protein</fullName>
    </recommendedName>
</protein>
<keyword evidence="1" id="KW-0479">Metal-binding</keyword>
<dbReference type="InterPro" id="IPR013083">
    <property type="entry name" value="Znf_RING/FYVE/PHD"/>
</dbReference>
<proteinExistence type="predicted"/>
<keyword evidence="7" id="KW-1185">Reference proteome</keyword>
<keyword evidence="2 4" id="KW-0863">Zinc-finger</keyword>
<name>A0AA39M4R0_9BILA</name>
<organism evidence="6 7">
    <name type="scientific">Steinernema hermaphroditum</name>
    <dbReference type="NCBI Taxonomy" id="289476"/>
    <lineage>
        <taxon>Eukaryota</taxon>
        <taxon>Metazoa</taxon>
        <taxon>Ecdysozoa</taxon>
        <taxon>Nematoda</taxon>
        <taxon>Chromadorea</taxon>
        <taxon>Rhabditida</taxon>
        <taxon>Tylenchina</taxon>
        <taxon>Panagrolaimomorpha</taxon>
        <taxon>Strongyloidoidea</taxon>
        <taxon>Steinernematidae</taxon>
        <taxon>Steinernema</taxon>
    </lineage>
</organism>
<evidence type="ECO:0000256" key="2">
    <source>
        <dbReference type="ARBA" id="ARBA00022771"/>
    </source>
</evidence>
<dbReference type="Gene3D" id="3.30.40.10">
    <property type="entry name" value="Zinc/RING finger domain, C3HC4 (zinc finger)"/>
    <property type="match status" value="1"/>
</dbReference>
<dbReference type="GO" id="GO:0008270">
    <property type="term" value="F:zinc ion binding"/>
    <property type="evidence" value="ECO:0007669"/>
    <property type="project" value="UniProtKB-KW"/>
</dbReference>
<dbReference type="PANTHER" id="PTHR25462">
    <property type="entry name" value="BONUS, ISOFORM C-RELATED"/>
    <property type="match status" value="1"/>
</dbReference>
<dbReference type="Pfam" id="PF13445">
    <property type="entry name" value="zf-RING_UBOX"/>
    <property type="match status" value="1"/>
</dbReference>
<evidence type="ECO:0000256" key="1">
    <source>
        <dbReference type="ARBA" id="ARBA00022723"/>
    </source>
</evidence>
<dbReference type="AlphaFoldDB" id="A0AA39M4R0"/>
<dbReference type="Proteomes" id="UP001175271">
    <property type="component" value="Unassembled WGS sequence"/>
</dbReference>
<dbReference type="SUPFAM" id="SSF57850">
    <property type="entry name" value="RING/U-box"/>
    <property type="match status" value="1"/>
</dbReference>
<evidence type="ECO:0000313" key="6">
    <source>
        <dbReference type="EMBL" id="KAK0420723.1"/>
    </source>
</evidence>
<keyword evidence="3" id="KW-0862">Zinc</keyword>
<dbReference type="InterPro" id="IPR001841">
    <property type="entry name" value="Znf_RING"/>
</dbReference>
<dbReference type="PANTHER" id="PTHR25462:SF296">
    <property type="entry name" value="MEIOTIC P26, ISOFORM F"/>
    <property type="match status" value="1"/>
</dbReference>
<dbReference type="InterPro" id="IPR027370">
    <property type="entry name" value="Znf-RING_euk"/>
</dbReference>
<evidence type="ECO:0000256" key="4">
    <source>
        <dbReference type="PROSITE-ProRule" id="PRU00175"/>
    </source>
</evidence>
<feature type="domain" description="RING-type" evidence="5">
    <location>
        <begin position="529"/>
        <end position="575"/>
    </location>
</feature>
<gene>
    <name evidence="6" type="ORF">QR680_014846</name>
</gene>
<evidence type="ECO:0000313" key="7">
    <source>
        <dbReference type="Proteomes" id="UP001175271"/>
    </source>
</evidence>
<reference evidence="6" key="1">
    <citation type="submission" date="2023-06" db="EMBL/GenBank/DDBJ databases">
        <title>Genomic analysis of the entomopathogenic nematode Steinernema hermaphroditum.</title>
        <authorList>
            <person name="Schwarz E.M."/>
            <person name="Heppert J.K."/>
            <person name="Baniya A."/>
            <person name="Schwartz H.T."/>
            <person name="Tan C.-H."/>
            <person name="Antoshechkin I."/>
            <person name="Sternberg P.W."/>
            <person name="Goodrich-Blair H."/>
            <person name="Dillman A.R."/>
        </authorList>
    </citation>
    <scope>NUCLEOTIDE SEQUENCE</scope>
    <source>
        <strain evidence="6">PS9179</strain>
        <tissue evidence="6">Whole animal</tissue>
    </source>
</reference>
<sequence length="772" mass="88589">MEVASFPRLEGELEDALLCSVSSDKVILHSKSNQILIYNRQSHEIERHGCPSGRHQWFGITNGKYYECLCDATFDGVYHCCVTKEKRKEGYYDIEIQIHKLVDNSMRNVKILKYDNASQFDVFASTFYTEVNEKWITFSFEVMKEIVFNNEDSFAVFTHRDRFYALDGGKLYSLDLSNAGEQIELSDGETIEGDGMEGLFLKAHTVGDDVFIVRTIGQLWRLNMTSRKIEELPIKMPLSFSFVFWGSVLYYTKHRSQEIRKLDLTPLLSTPLVVAMEVVSFPGLEGELEDALLCSISSDKVILQSSENQILIYDRQAHEIERYDCPNGHLQRGDTNKKYYECFCHVTSDAVYHCCTTRERNELGFYDIEIQIYTLVDNSMRNVKTLKYFNASQCYICGTTFYVDMNKKCITFSFEVMKEIVFNNVHSFAVFTHNDRFYALDGGKLYSLDLSNAGEQIELSDGETIEVDEMHGCLFNCWFSKAHTVGNDVFIPRESGELWRLNMASRKMEQRQTKNAAPAAFHDLTDPGCPVCLEILQNPKVMPKCGHSLCDACEVKISVEDPIQKKKTLTCPVCREGVELKIDEYLPVNWALKDLPTLYDRGGSAKRSKHSLECSSCNEPLSEKNTFDCEFCSGRDQKIEVLICAVCVVDYHVEHITSVKRVSFADPEYKKGKTGGISRDPEEQRREKATMASTLMKVNKEFDVFFGGLEKDYERVYSRLEKLGGECLMTQKVTDKESEELMKDDSVIKKKLEKLSKWKTTFRNISQLNNDE</sequence>
<comment type="caution">
    <text evidence="6">The sequence shown here is derived from an EMBL/GenBank/DDBJ whole genome shotgun (WGS) entry which is preliminary data.</text>
</comment>
<dbReference type="SUPFAM" id="SSF82171">
    <property type="entry name" value="DPP6 N-terminal domain-like"/>
    <property type="match status" value="1"/>
</dbReference>
<accession>A0AA39M4R0</accession>
<dbReference type="InterPro" id="IPR047153">
    <property type="entry name" value="TRIM45/56/19-like"/>
</dbReference>
<dbReference type="EMBL" id="JAUCMV010000002">
    <property type="protein sequence ID" value="KAK0420723.1"/>
    <property type="molecule type" value="Genomic_DNA"/>
</dbReference>
<dbReference type="PROSITE" id="PS50089">
    <property type="entry name" value="ZF_RING_2"/>
    <property type="match status" value="1"/>
</dbReference>
<evidence type="ECO:0000259" key="5">
    <source>
        <dbReference type="PROSITE" id="PS50089"/>
    </source>
</evidence>
<evidence type="ECO:0000256" key="3">
    <source>
        <dbReference type="ARBA" id="ARBA00022833"/>
    </source>
</evidence>
<dbReference type="SMART" id="SM00184">
    <property type="entry name" value="RING"/>
    <property type="match status" value="1"/>
</dbReference>